<feature type="domain" description="Ferrous iron transporter FeoA-like" evidence="2">
    <location>
        <begin position="2"/>
        <end position="72"/>
    </location>
</feature>
<dbReference type="Pfam" id="PF04023">
    <property type="entry name" value="FeoA"/>
    <property type="match status" value="1"/>
</dbReference>
<reference evidence="3 4" key="1">
    <citation type="journal article" date="2015" name="Int. J. Syst. Evol. Microbiol.">
        <title>Thermococcus eurythermalis sp. nov., a conditional piezophilic hyperthermophilic archaeon with a wide temperature range isolated from an oil-immersed chimney in the Guaymas Basin.</title>
        <authorList>
            <person name="Zhao W."/>
            <person name="Zeng X."/>
            <person name="Xiao X."/>
        </authorList>
    </citation>
    <scope>NUCLEOTIDE SEQUENCE [LARGE SCALE GENOMIC DNA]</scope>
    <source>
        <strain evidence="3 4">A501</strain>
    </source>
</reference>
<dbReference type="SUPFAM" id="SSF50037">
    <property type="entry name" value="C-terminal domain of transcriptional repressors"/>
    <property type="match status" value="1"/>
</dbReference>
<dbReference type="STRING" id="1505907.TEU_08385"/>
<evidence type="ECO:0000313" key="4">
    <source>
        <dbReference type="Proteomes" id="UP000029980"/>
    </source>
</evidence>
<sequence length="75" mass="8169">MVPLNFIEPGRRVRLIRVWGRGISERLAEMGLHPGSDLRVVRNSFSGPLVVEVKGVQVALGGGVSSRIYVEVIGE</sequence>
<keyword evidence="4" id="KW-1185">Reference proteome</keyword>
<proteinExistence type="predicted"/>
<dbReference type="EMBL" id="CP008887">
    <property type="protein sequence ID" value="AIU70346.1"/>
    <property type="molecule type" value="Genomic_DNA"/>
</dbReference>
<dbReference type="GO" id="GO:0046914">
    <property type="term" value="F:transition metal ion binding"/>
    <property type="evidence" value="ECO:0007669"/>
    <property type="project" value="InterPro"/>
</dbReference>
<accession>A0A097QV44</accession>
<gene>
    <name evidence="3" type="ORF">TEU_08385</name>
</gene>
<dbReference type="InterPro" id="IPR038157">
    <property type="entry name" value="FeoA_core_dom"/>
</dbReference>
<dbReference type="PANTHER" id="PTHR43151:SF1">
    <property type="entry name" value="SSR2333 PROTEIN"/>
    <property type="match status" value="1"/>
</dbReference>
<keyword evidence="1" id="KW-0408">Iron</keyword>
<dbReference type="KEGG" id="teu:TEU_08385"/>
<dbReference type="Gene3D" id="2.30.30.90">
    <property type="match status" value="1"/>
</dbReference>
<dbReference type="AlphaFoldDB" id="A0A097QV44"/>
<dbReference type="SMART" id="SM00899">
    <property type="entry name" value="FeoA"/>
    <property type="match status" value="1"/>
</dbReference>
<dbReference type="GeneID" id="25153450"/>
<dbReference type="PANTHER" id="PTHR43151">
    <property type="entry name" value="FEOA FAMILY PROTEIN"/>
    <property type="match status" value="1"/>
</dbReference>
<dbReference type="InterPro" id="IPR053184">
    <property type="entry name" value="FeoA-like"/>
</dbReference>
<evidence type="ECO:0000313" key="3">
    <source>
        <dbReference type="EMBL" id="AIU70346.1"/>
    </source>
</evidence>
<evidence type="ECO:0000256" key="1">
    <source>
        <dbReference type="ARBA" id="ARBA00023004"/>
    </source>
</evidence>
<protein>
    <recommendedName>
        <fullName evidence="2">Ferrous iron transporter FeoA-like domain-containing protein</fullName>
    </recommendedName>
</protein>
<dbReference type="InterPro" id="IPR008988">
    <property type="entry name" value="Transcriptional_repressor_C"/>
</dbReference>
<dbReference type="Proteomes" id="UP000029980">
    <property type="component" value="Chromosome"/>
</dbReference>
<dbReference type="HOGENOM" id="CLU_150646_6_3_2"/>
<evidence type="ECO:0000259" key="2">
    <source>
        <dbReference type="SMART" id="SM00899"/>
    </source>
</evidence>
<organism evidence="3 4">
    <name type="scientific">Thermococcus eurythermalis</name>
    <dbReference type="NCBI Taxonomy" id="1505907"/>
    <lineage>
        <taxon>Archaea</taxon>
        <taxon>Methanobacteriati</taxon>
        <taxon>Methanobacteriota</taxon>
        <taxon>Thermococci</taxon>
        <taxon>Thermococcales</taxon>
        <taxon>Thermococcaceae</taxon>
        <taxon>Thermococcus</taxon>
    </lineage>
</organism>
<name>A0A097QV44_9EURY</name>
<dbReference type="InterPro" id="IPR007167">
    <property type="entry name" value="Fe-transptr_FeoA-like"/>
</dbReference>
<dbReference type="OrthoDB" id="105333at2157"/>
<dbReference type="RefSeq" id="WP_050003316.1">
    <property type="nucleotide sequence ID" value="NZ_CP008887.1"/>
</dbReference>